<evidence type="ECO:0000313" key="2">
    <source>
        <dbReference type="Proteomes" id="UP001165143"/>
    </source>
</evidence>
<evidence type="ECO:0000313" key="1">
    <source>
        <dbReference type="EMBL" id="GLW59434.1"/>
    </source>
</evidence>
<organism evidence="1 2">
    <name type="scientific">Kitasatospora phosalacinea</name>
    <dbReference type="NCBI Taxonomy" id="2065"/>
    <lineage>
        <taxon>Bacteria</taxon>
        <taxon>Bacillati</taxon>
        <taxon>Actinomycetota</taxon>
        <taxon>Actinomycetes</taxon>
        <taxon>Kitasatosporales</taxon>
        <taxon>Streptomycetaceae</taxon>
        <taxon>Kitasatospora</taxon>
    </lineage>
</organism>
<accession>A0A9W6PR33</accession>
<dbReference type="SUPFAM" id="SSF53474">
    <property type="entry name" value="alpha/beta-Hydrolases"/>
    <property type="match status" value="1"/>
</dbReference>
<gene>
    <name evidence="1" type="ORF">Kpho01_74440</name>
</gene>
<dbReference type="AlphaFoldDB" id="A0A9W6PR33"/>
<name>A0A9W6PR33_9ACTN</name>
<protein>
    <submittedName>
        <fullName evidence="1">Uncharacterized protein</fullName>
    </submittedName>
</protein>
<dbReference type="RefSeq" id="WP_033256724.1">
    <property type="nucleotide sequence ID" value="NZ_BSRX01000082.1"/>
</dbReference>
<dbReference type="Proteomes" id="UP001165143">
    <property type="component" value="Unassembled WGS sequence"/>
</dbReference>
<dbReference type="InterPro" id="IPR029058">
    <property type="entry name" value="AB_hydrolase_fold"/>
</dbReference>
<sequence length="70" mass="7148">MLAGTVPTLFAAGEDDGRFPATARQLHDTAVTPVKQLELYPGGNHGAALLADGALPDVRAFLAAHAPARG</sequence>
<reference evidence="1" key="1">
    <citation type="submission" date="2023-02" db="EMBL/GenBank/DDBJ databases">
        <title>Kitasatospora phosalacinea NBRC 14362.</title>
        <authorList>
            <person name="Ichikawa N."/>
            <person name="Sato H."/>
            <person name="Tonouchi N."/>
        </authorList>
    </citation>
    <scope>NUCLEOTIDE SEQUENCE</scope>
    <source>
        <strain evidence="1">NBRC 14362</strain>
    </source>
</reference>
<dbReference type="Gene3D" id="3.40.50.1820">
    <property type="entry name" value="alpha/beta hydrolase"/>
    <property type="match status" value="1"/>
</dbReference>
<proteinExistence type="predicted"/>
<comment type="caution">
    <text evidence="1">The sequence shown here is derived from an EMBL/GenBank/DDBJ whole genome shotgun (WGS) entry which is preliminary data.</text>
</comment>
<dbReference type="EMBL" id="BSRX01000082">
    <property type="protein sequence ID" value="GLW59434.1"/>
    <property type="molecule type" value="Genomic_DNA"/>
</dbReference>